<keyword evidence="5 9" id="KW-0067">ATP-binding</keyword>
<dbReference type="PANTHER" id="PTHR21342:SF1">
    <property type="entry name" value="PHOSPHOPANTETHEINE ADENYLYLTRANSFERASE"/>
    <property type="match status" value="1"/>
</dbReference>
<evidence type="ECO:0000256" key="2">
    <source>
        <dbReference type="ARBA" id="ARBA00022679"/>
    </source>
</evidence>
<evidence type="ECO:0000256" key="1">
    <source>
        <dbReference type="ARBA" id="ARBA00022490"/>
    </source>
</evidence>
<dbReference type="Pfam" id="PF01467">
    <property type="entry name" value="CTP_transf_like"/>
    <property type="match status" value="1"/>
</dbReference>
<reference evidence="11" key="1">
    <citation type="submission" date="2020-10" db="EMBL/GenBank/DDBJ databases">
        <authorList>
            <person name="Gilroy R."/>
        </authorList>
    </citation>
    <scope>NUCLEOTIDE SEQUENCE</scope>
    <source>
        <strain evidence="11">10037</strain>
    </source>
</reference>
<dbReference type="EMBL" id="JADIME010000044">
    <property type="protein sequence ID" value="MBO8465262.1"/>
    <property type="molecule type" value="Genomic_DNA"/>
</dbReference>
<evidence type="ECO:0000256" key="7">
    <source>
        <dbReference type="ARBA" id="ARBA00022993"/>
    </source>
</evidence>
<comment type="caution">
    <text evidence="11">The sequence shown here is derived from an EMBL/GenBank/DDBJ whole genome shotgun (WGS) entry which is preliminary data.</text>
</comment>
<dbReference type="GO" id="GO:0005737">
    <property type="term" value="C:cytoplasm"/>
    <property type="evidence" value="ECO:0007669"/>
    <property type="project" value="UniProtKB-SubCell"/>
</dbReference>
<evidence type="ECO:0000313" key="12">
    <source>
        <dbReference type="Proteomes" id="UP000823597"/>
    </source>
</evidence>
<feature type="binding site" evidence="9">
    <location>
        <position position="23"/>
    </location>
    <ligand>
        <name>ATP</name>
        <dbReference type="ChEBI" id="CHEBI:30616"/>
    </ligand>
</feature>
<comment type="pathway">
    <text evidence="9">Cofactor biosynthesis; coenzyme A biosynthesis; CoA from (R)-pantothenate: step 4/5.</text>
</comment>
<feature type="binding site" evidence="9">
    <location>
        <position position="15"/>
    </location>
    <ligand>
        <name>substrate</name>
    </ligand>
</feature>
<keyword evidence="2 9" id="KW-0808">Transferase</keyword>
<comment type="function">
    <text evidence="9">Reversibly transfers an adenylyl group from ATP to 4'-phosphopantetheine, yielding dephospho-CoA (dPCoA) and pyrophosphate.</text>
</comment>
<feature type="binding site" evidence="9">
    <location>
        <position position="47"/>
    </location>
    <ligand>
        <name>substrate</name>
    </ligand>
</feature>
<evidence type="ECO:0000256" key="4">
    <source>
        <dbReference type="ARBA" id="ARBA00022741"/>
    </source>
</evidence>
<dbReference type="GO" id="GO:0015937">
    <property type="term" value="P:coenzyme A biosynthetic process"/>
    <property type="evidence" value="ECO:0007669"/>
    <property type="project" value="UniProtKB-UniRule"/>
</dbReference>
<evidence type="ECO:0000256" key="9">
    <source>
        <dbReference type="HAMAP-Rule" id="MF_00151"/>
    </source>
</evidence>
<feature type="binding site" evidence="9">
    <location>
        <position position="97"/>
    </location>
    <ligand>
        <name>substrate</name>
    </ligand>
</feature>
<comment type="subunit">
    <text evidence="9">Homohexamer.</text>
</comment>
<dbReference type="InterPro" id="IPR001980">
    <property type="entry name" value="PPAT"/>
</dbReference>
<dbReference type="Gene3D" id="3.40.50.620">
    <property type="entry name" value="HUPs"/>
    <property type="match status" value="1"/>
</dbReference>
<evidence type="ECO:0000256" key="3">
    <source>
        <dbReference type="ARBA" id="ARBA00022695"/>
    </source>
</evidence>
<evidence type="ECO:0000256" key="6">
    <source>
        <dbReference type="ARBA" id="ARBA00022842"/>
    </source>
</evidence>
<dbReference type="SUPFAM" id="SSF52374">
    <property type="entry name" value="Nucleotidylyl transferase"/>
    <property type="match status" value="1"/>
</dbReference>
<name>A0A9D9I3K9_9BACT</name>
<feature type="binding site" evidence="9">
    <location>
        <begin position="98"/>
        <end position="100"/>
    </location>
    <ligand>
        <name>ATP</name>
        <dbReference type="ChEBI" id="CHEBI:30616"/>
    </ligand>
</feature>
<dbReference type="InterPro" id="IPR014729">
    <property type="entry name" value="Rossmann-like_a/b/a_fold"/>
</dbReference>
<dbReference type="PANTHER" id="PTHR21342">
    <property type="entry name" value="PHOSPHOPANTETHEINE ADENYLYLTRANSFERASE"/>
    <property type="match status" value="1"/>
</dbReference>
<feature type="binding site" evidence="9">
    <location>
        <begin position="133"/>
        <end position="139"/>
    </location>
    <ligand>
        <name>ATP</name>
        <dbReference type="ChEBI" id="CHEBI:30616"/>
    </ligand>
</feature>
<dbReference type="HAMAP" id="MF_00151">
    <property type="entry name" value="PPAT_bact"/>
    <property type="match status" value="1"/>
</dbReference>
<dbReference type="Proteomes" id="UP000823597">
    <property type="component" value="Unassembled WGS sequence"/>
</dbReference>
<keyword evidence="7 9" id="KW-0173">Coenzyme A biosynthesis</keyword>
<dbReference type="AlphaFoldDB" id="A0A9D9I3K9"/>
<reference evidence="11" key="2">
    <citation type="journal article" date="2021" name="PeerJ">
        <title>Extensive microbial diversity within the chicken gut microbiome revealed by metagenomics and culture.</title>
        <authorList>
            <person name="Gilroy R."/>
            <person name="Ravi A."/>
            <person name="Getino M."/>
            <person name="Pursley I."/>
            <person name="Horton D.L."/>
            <person name="Alikhan N.F."/>
            <person name="Baker D."/>
            <person name="Gharbi K."/>
            <person name="Hall N."/>
            <person name="Watson M."/>
            <person name="Adriaenssens E.M."/>
            <person name="Foster-Nyarko E."/>
            <person name="Jarju S."/>
            <person name="Secka A."/>
            <person name="Antonio M."/>
            <person name="Oren A."/>
            <person name="Chaudhuri R.R."/>
            <person name="La Ragione R."/>
            <person name="Hildebrand F."/>
            <person name="Pallen M.J."/>
        </authorList>
    </citation>
    <scope>NUCLEOTIDE SEQUENCE</scope>
    <source>
        <strain evidence="11">10037</strain>
    </source>
</reference>
<feature type="domain" description="Cytidyltransferase-like" evidence="10">
    <location>
        <begin position="11"/>
        <end position="143"/>
    </location>
</feature>
<gene>
    <name evidence="9 11" type="primary">coaD</name>
    <name evidence="11" type="ORF">IAB93_04605</name>
</gene>
<keyword evidence="4 9" id="KW-0547">Nucleotide-binding</keyword>
<keyword evidence="1 9" id="KW-0963">Cytoplasm</keyword>
<feature type="site" description="Transition state stabilizer" evidence="9">
    <location>
        <position position="23"/>
    </location>
</feature>
<sequence length="181" mass="20167">MKNVSQPRTAIFPGSFDPFTAGHLEIVERSLGFFDRIIIAIGRNSEKRGHYNCAQREDIIRQAMRAADIPEDRYDVIIYDALTATLCEETGIYHIIRGIRSTIDFEYERSIADANKHLNDKIDTIFIASSQRYSHISSTAVRDLIKYGGDLGDFMPKGVVLPETAKDRLTGPADSGKGAKG</sequence>
<dbReference type="GO" id="GO:0004595">
    <property type="term" value="F:pantetheine-phosphate adenylyltransferase activity"/>
    <property type="evidence" value="ECO:0007669"/>
    <property type="project" value="UniProtKB-UniRule"/>
</dbReference>
<accession>A0A9D9I3K9</accession>
<feature type="binding site" evidence="9">
    <location>
        <position position="108"/>
    </location>
    <ligand>
        <name>ATP</name>
        <dbReference type="ChEBI" id="CHEBI:30616"/>
    </ligand>
</feature>
<evidence type="ECO:0000313" key="11">
    <source>
        <dbReference type="EMBL" id="MBO8465262.1"/>
    </source>
</evidence>
<dbReference type="NCBIfam" id="TIGR00125">
    <property type="entry name" value="cyt_tran_rel"/>
    <property type="match status" value="1"/>
</dbReference>
<evidence type="ECO:0000256" key="8">
    <source>
        <dbReference type="ARBA" id="ARBA00029346"/>
    </source>
</evidence>
<dbReference type="PRINTS" id="PR01020">
    <property type="entry name" value="LPSBIOSNTHSS"/>
</dbReference>
<keyword evidence="3 9" id="KW-0548">Nucleotidyltransferase</keyword>
<comment type="subcellular location">
    <subcellularLocation>
        <location evidence="9">Cytoplasm</location>
    </subcellularLocation>
</comment>
<protein>
    <recommendedName>
        <fullName evidence="9">Phosphopantetheine adenylyltransferase</fullName>
        <ecNumber evidence="9">2.7.7.3</ecNumber>
    </recommendedName>
    <alternativeName>
        <fullName evidence="9">Dephospho-CoA pyrophosphorylase</fullName>
    </alternativeName>
    <alternativeName>
        <fullName evidence="9">Pantetheine-phosphate adenylyltransferase</fullName>
        <shortName evidence="9">PPAT</shortName>
    </alternativeName>
</protein>
<comment type="similarity">
    <text evidence="9">Belongs to the bacterial CoaD family.</text>
</comment>
<dbReference type="InterPro" id="IPR004821">
    <property type="entry name" value="Cyt_trans-like"/>
</dbReference>
<feature type="binding site" evidence="9">
    <location>
        <position position="83"/>
    </location>
    <ligand>
        <name>substrate</name>
    </ligand>
</feature>
<dbReference type="NCBIfam" id="TIGR01510">
    <property type="entry name" value="coaD_prev_kdtB"/>
    <property type="match status" value="1"/>
</dbReference>
<organism evidence="11 12">
    <name type="scientific">Candidatus Merdivivens pullistercoris</name>
    <dbReference type="NCBI Taxonomy" id="2840873"/>
    <lineage>
        <taxon>Bacteria</taxon>
        <taxon>Pseudomonadati</taxon>
        <taxon>Bacteroidota</taxon>
        <taxon>Bacteroidia</taxon>
        <taxon>Bacteroidales</taxon>
        <taxon>Muribaculaceae</taxon>
        <taxon>Muribaculaceae incertae sedis</taxon>
        <taxon>Candidatus Merdivivens</taxon>
    </lineage>
</organism>
<keyword evidence="6 9" id="KW-0460">Magnesium</keyword>
<proteinExistence type="inferred from homology"/>
<dbReference type="GO" id="GO:0005524">
    <property type="term" value="F:ATP binding"/>
    <property type="evidence" value="ECO:0007669"/>
    <property type="project" value="UniProtKB-KW"/>
</dbReference>
<dbReference type="EC" id="2.7.7.3" evidence="9"/>
<comment type="catalytic activity">
    <reaction evidence="8 9">
        <text>(R)-4'-phosphopantetheine + ATP + H(+) = 3'-dephospho-CoA + diphosphate</text>
        <dbReference type="Rhea" id="RHEA:19801"/>
        <dbReference type="ChEBI" id="CHEBI:15378"/>
        <dbReference type="ChEBI" id="CHEBI:30616"/>
        <dbReference type="ChEBI" id="CHEBI:33019"/>
        <dbReference type="ChEBI" id="CHEBI:57328"/>
        <dbReference type="ChEBI" id="CHEBI:61723"/>
        <dbReference type="EC" id="2.7.7.3"/>
    </reaction>
</comment>
<comment type="cofactor">
    <cofactor evidence="9">
        <name>Mg(2+)</name>
        <dbReference type="ChEBI" id="CHEBI:18420"/>
    </cofactor>
</comment>
<feature type="binding site" evidence="9">
    <location>
        <begin position="15"/>
        <end position="16"/>
    </location>
    <ligand>
        <name>ATP</name>
        <dbReference type="ChEBI" id="CHEBI:30616"/>
    </ligand>
</feature>
<evidence type="ECO:0000259" key="10">
    <source>
        <dbReference type="Pfam" id="PF01467"/>
    </source>
</evidence>
<evidence type="ECO:0000256" key="5">
    <source>
        <dbReference type="ARBA" id="ARBA00022840"/>
    </source>
</evidence>